<dbReference type="Pfam" id="PF13361">
    <property type="entry name" value="UvrD_C"/>
    <property type="match status" value="2"/>
</dbReference>
<dbReference type="Pfam" id="PF12705">
    <property type="entry name" value="PDDEXK_1"/>
    <property type="match status" value="1"/>
</dbReference>
<organism evidence="18 19">
    <name type="scientific">Syntrophotalea acetylenica</name>
    <name type="common">Pelobacter acetylenicus</name>
    <dbReference type="NCBI Taxonomy" id="29542"/>
    <lineage>
        <taxon>Bacteria</taxon>
        <taxon>Pseudomonadati</taxon>
        <taxon>Thermodesulfobacteriota</taxon>
        <taxon>Desulfuromonadia</taxon>
        <taxon>Desulfuromonadales</taxon>
        <taxon>Syntrophotaleaceae</taxon>
        <taxon>Syntrophotalea</taxon>
    </lineage>
</organism>
<dbReference type="InterPro" id="IPR000212">
    <property type="entry name" value="DNA_helicase_UvrD/REP"/>
</dbReference>
<evidence type="ECO:0000256" key="8">
    <source>
        <dbReference type="ARBA" id="ARBA00023125"/>
    </source>
</evidence>
<comment type="catalytic activity">
    <reaction evidence="11">
        <text>Couples ATP hydrolysis with the unwinding of duplex DNA by translocating in the 3'-5' direction.</text>
        <dbReference type="EC" id="5.6.2.4"/>
    </reaction>
</comment>
<dbReference type="Gene3D" id="1.10.486.10">
    <property type="entry name" value="PCRA, domain 4"/>
    <property type="match status" value="1"/>
</dbReference>
<dbReference type="GO" id="GO:0033202">
    <property type="term" value="C:DNA helicase complex"/>
    <property type="evidence" value="ECO:0007669"/>
    <property type="project" value="TreeGrafter"/>
</dbReference>
<dbReference type="STRING" id="29542.A6070_06610"/>
<dbReference type="GO" id="GO:0004527">
    <property type="term" value="F:exonuclease activity"/>
    <property type="evidence" value="ECO:0007669"/>
    <property type="project" value="UniProtKB-KW"/>
</dbReference>
<name>A0A1L3GIP3_SYNAC</name>
<feature type="domain" description="UvrD-like helicase C-terminal" evidence="17">
    <location>
        <begin position="495"/>
        <end position="771"/>
    </location>
</feature>
<evidence type="ECO:0000256" key="14">
    <source>
        <dbReference type="ARBA" id="ARBA00048988"/>
    </source>
</evidence>
<dbReference type="InterPro" id="IPR014016">
    <property type="entry name" value="UvrD-like_ATP-bd"/>
</dbReference>
<proteinExistence type="predicted"/>
<evidence type="ECO:0000256" key="11">
    <source>
        <dbReference type="ARBA" id="ARBA00034617"/>
    </source>
</evidence>
<dbReference type="RefSeq" id="WP_072287599.1">
    <property type="nucleotide sequence ID" value="NZ_CP015455.1"/>
</dbReference>
<evidence type="ECO:0000313" key="19">
    <source>
        <dbReference type="Proteomes" id="UP000182264"/>
    </source>
</evidence>
<keyword evidence="19" id="KW-1185">Reference proteome</keyword>
<sequence length="1118" mass="123704">MQLRWTQPPDLAARQQALNPLESFIVQAPAGSGKTELLIQRILALLGAAAQPEEVLAITFTRKAAGEMRDRLVAALEVAQGPKPQADHAATTWRLARAVLANDARRDWRLLQNPVRLGVQTIDSFCAALVRRMPWLSRFGAGASVVEDAGDLYRQAAERVLGLADDDSLCGASARLLLSHLDNRMERLRDLLAGMLCRRDQWLRHLCGFRAEQRRGLLQGGLRNLVDAELGHLYQRLDPRQRQEMARLGAFAASNLQDQEIENGIRRLAGLDDFPAASADCLLQWQGFAELLLTRAGTLRKRLDKNCGFPAGRQEPLASMKDAMNRLLEELAAADGVVEGFDKVRGLPPVVYEEDQWQVLEALTALLPRAVAELWLIFRETGQCDFVEVALAADRSLGEMDAPTDLLLHLDSRIRHILVDEFQDTSWGQFILLKKLTAGWQHGDGRSLFLVGDPMQSIYRFREAEVGLYLEARQAGLHQLPLQPLYLTANFRSQQGIVEWVNRVFPVLFPEREDAALGSVTYAPSVAARESLSGTAVMFHPQAERDDRVEALRVVELVRQARRDDPQGTVAVLVRARSHLREILRVFQQEGLRFRAQEIDSLKDRPIAGDICALTRALLHPADRVAWLAVLRAPWCGLSLADLHALCGDMPDATLPELLRQPKRLALLSGDGRRRLERCLSVLNQARGQRGRVPLRMLVEGAWLALGGPACLDEAGMADAATLFGVLERLDHGGDLLPLEDLAAKLDKLFAAADPAADDTLQVMTIHKAKGLEFDTVILPGLGRSPRVEDPPLMRWLDLPEAGLLLAPLAPLDGQSRDPIYDAIGRIEKQKSDLEVSRVLYVAATRAKKYLHLLGYASVSAAGDYRPASGSFLEKLWPAVEACFQGLPAETPLAPVSPASVITVRRLACGWTLPELPSGCDDAAVDILRPSATATHSGPETLLPETEDGRHIGTLVHACLERIATDGLDGWDLARVERQRPNFIHRLARFGVARDRLAGAVESVVTALVLTLGSDRGRWILGEHAQAGCEIALSGVLDGRLVHAEIDRTFVDGAGVRWIIDYKTVDSRDGDREIFLQQQAQIYRTQLDIYERLYRAMDPGREVRTALYFPLFDGWITL</sequence>
<keyword evidence="7 15" id="KW-0067">ATP-binding</keyword>
<dbReference type="PANTHER" id="PTHR11070">
    <property type="entry name" value="UVRD / RECB / PCRA DNA HELICASE FAMILY MEMBER"/>
    <property type="match status" value="1"/>
</dbReference>
<dbReference type="KEGG" id="pace:A6070_06610"/>
<dbReference type="PROSITE" id="PS51198">
    <property type="entry name" value="UVRD_HELICASE_ATP_BIND"/>
    <property type="match status" value="1"/>
</dbReference>
<evidence type="ECO:0000256" key="13">
    <source>
        <dbReference type="ARBA" id="ARBA00034923"/>
    </source>
</evidence>
<dbReference type="GO" id="GO:0003677">
    <property type="term" value="F:DNA binding"/>
    <property type="evidence" value="ECO:0007669"/>
    <property type="project" value="UniProtKB-KW"/>
</dbReference>
<keyword evidence="10" id="KW-0413">Isomerase</keyword>
<keyword evidence="5 15" id="KW-0347">Helicase</keyword>
<dbReference type="Gene3D" id="3.90.320.10">
    <property type="match status" value="1"/>
</dbReference>
<evidence type="ECO:0000256" key="15">
    <source>
        <dbReference type="PROSITE-ProRule" id="PRU00560"/>
    </source>
</evidence>
<evidence type="ECO:0000256" key="6">
    <source>
        <dbReference type="ARBA" id="ARBA00022839"/>
    </source>
</evidence>
<dbReference type="OrthoDB" id="9810135at2"/>
<keyword evidence="9" id="KW-0234">DNA repair</keyword>
<keyword evidence="4 15" id="KW-0378">Hydrolase</keyword>
<evidence type="ECO:0000256" key="5">
    <source>
        <dbReference type="ARBA" id="ARBA00022806"/>
    </source>
</evidence>
<keyword evidence="1" id="KW-0540">Nuclease</keyword>
<dbReference type="EC" id="5.6.2.4" evidence="12"/>
<dbReference type="GO" id="GO:0005524">
    <property type="term" value="F:ATP binding"/>
    <property type="evidence" value="ECO:0007669"/>
    <property type="project" value="UniProtKB-UniRule"/>
</dbReference>
<keyword evidence="3" id="KW-0227">DNA damage</keyword>
<evidence type="ECO:0000256" key="2">
    <source>
        <dbReference type="ARBA" id="ARBA00022741"/>
    </source>
</evidence>
<evidence type="ECO:0000256" key="12">
    <source>
        <dbReference type="ARBA" id="ARBA00034808"/>
    </source>
</evidence>
<dbReference type="AlphaFoldDB" id="A0A1L3GIP3"/>
<dbReference type="SUPFAM" id="SSF52980">
    <property type="entry name" value="Restriction endonuclease-like"/>
    <property type="match status" value="1"/>
</dbReference>
<evidence type="ECO:0000259" key="17">
    <source>
        <dbReference type="PROSITE" id="PS51217"/>
    </source>
</evidence>
<dbReference type="InterPro" id="IPR038726">
    <property type="entry name" value="PDDEXK_AddAB-type"/>
</dbReference>
<dbReference type="InterPro" id="IPR014017">
    <property type="entry name" value="DNA_helicase_UvrD-like_C"/>
</dbReference>
<accession>A0A1L3GIP3</accession>
<dbReference type="GO" id="GO:0043138">
    <property type="term" value="F:3'-5' DNA helicase activity"/>
    <property type="evidence" value="ECO:0007669"/>
    <property type="project" value="UniProtKB-EC"/>
</dbReference>
<reference evidence="18 19" key="1">
    <citation type="journal article" date="2017" name="Genome Announc.">
        <title>Complete Genome Sequences of Two Acetylene-Fermenting Pelobacter acetylenicus Strains.</title>
        <authorList>
            <person name="Sutton J.M."/>
            <person name="Baesman S.M."/>
            <person name="Fierst J.L."/>
            <person name="Poret-Peterson A.T."/>
            <person name="Oremland R.S."/>
            <person name="Dunlap D.S."/>
            <person name="Akob D.M."/>
        </authorList>
    </citation>
    <scope>NUCLEOTIDE SEQUENCE [LARGE SCALE GENOMIC DNA]</scope>
    <source>
        <strain evidence="18 19">DSM 3247</strain>
    </source>
</reference>
<evidence type="ECO:0000256" key="9">
    <source>
        <dbReference type="ARBA" id="ARBA00023204"/>
    </source>
</evidence>
<dbReference type="Proteomes" id="UP000182264">
    <property type="component" value="Chromosome"/>
</dbReference>
<feature type="binding site" evidence="15">
    <location>
        <begin position="28"/>
        <end position="35"/>
    </location>
    <ligand>
        <name>ATP</name>
        <dbReference type="ChEBI" id="CHEBI:30616"/>
    </ligand>
</feature>
<evidence type="ECO:0000256" key="7">
    <source>
        <dbReference type="ARBA" id="ARBA00022840"/>
    </source>
</evidence>
<dbReference type="SUPFAM" id="SSF52540">
    <property type="entry name" value="P-loop containing nucleoside triphosphate hydrolases"/>
    <property type="match status" value="1"/>
</dbReference>
<keyword evidence="6" id="KW-0269">Exonuclease</keyword>
<dbReference type="GO" id="GO:0005829">
    <property type="term" value="C:cytosol"/>
    <property type="evidence" value="ECO:0007669"/>
    <property type="project" value="TreeGrafter"/>
</dbReference>
<evidence type="ECO:0000256" key="10">
    <source>
        <dbReference type="ARBA" id="ARBA00023235"/>
    </source>
</evidence>
<evidence type="ECO:0000259" key="16">
    <source>
        <dbReference type="PROSITE" id="PS51198"/>
    </source>
</evidence>
<evidence type="ECO:0000256" key="4">
    <source>
        <dbReference type="ARBA" id="ARBA00022801"/>
    </source>
</evidence>
<dbReference type="InterPro" id="IPR027417">
    <property type="entry name" value="P-loop_NTPase"/>
</dbReference>
<gene>
    <name evidence="18" type="ORF">A7E75_12595</name>
</gene>
<dbReference type="Pfam" id="PF00580">
    <property type="entry name" value="UvrD-helicase"/>
    <property type="match status" value="1"/>
</dbReference>
<comment type="catalytic activity">
    <reaction evidence="14">
        <text>ATP + H2O = ADP + phosphate + H(+)</text>
        <dbReference type="Rhea" id="RHEA:13065"/>
        <dbReference type="ChEBI" id="CHEBI:15377"/>
        <dbReference type="ChEBI" id="CHEBI:15378"/>
        <dbReference type="ChEBI" id="CHEBI:30616"/>
        <dbReference type="ChEBI" id="CHEBI:43474"/>
        <dbReference type="ChEBI" id="CHEBI:456216"/>
        <dbReference type="EC" id="5.6.2.4"/>
    </reaction>
</comment>
<keyword evidence="2 15" id="KW-0547">Nucleotide-binding</keyword>
<evidence type="ECO:0000313" key="18">
    <source>
        <dbReference type="EMBL" id="APG25755.1"/>
    </source>
</evidence>
<keyword evidence="8" id="KW-0238">DNA-binding</keyword>
<feature type="domain" description="UvrD-like helicase ATP-binding" evidence="16">
    <location>
        <begin position="7"/>
        <end position="494"/>
    </location>
</feature>
<dbReference type="PANTHER" id="PTHR11070:SF2">
    <property type="entry name" value="ATP-DEPENDENT DNA HELICASE SRS2"/>
    <property type="match status" value="1"/>
</dbReference>
<dbReference type="InterPro" id="IPR011335">
    <property type="entry name" value="Restrct_endonuc-II-like"/>
</dbReference>
<dbReference type="EMBL" id="CP015518">
    <property type="protein sequence ID" value="APG25755.1"/>
    <property type="molecule type" value="Genomic_DNA"/>
</dbReference>
<dbReference type="Gene3D" id="3.40.50.300">
    <property type="entry name" value="P-loop containing nucleotide triphosphate hydrolases"/>
    <property type="match status" value="4"/>
</dbReference>
<dbReference type="GO" id="GO:0000725">
    <property type="term" value="P:recombinational repair"/>
    <property type="evidence" value="ECO:0007669"/>
    <property type="project" value="TreeGrafter"/>
</dbReference>
<protein>
    <recommendedName>
        <fullName evidence="12">DNA 3'-5' helicase</fullName>
        <ecNumber evidence="12">5.6.2.4</ecNumber>
    </recommendedName>
    <alternativeName>
        <fullName evidence="13">DNA 3'-5' helicase II</fullName>
    </alternativeName>
</protein>
<evidence type="ECO:0000256" key="1">
    <source>
        <dbReference type="ARBA" id="ARBA00022722"/>
    </source>
</evidence>
<dbReference type="InterPro" id="IPR011604">
    <property type="entry name" value="PDDEXK-like_dom_sf"/>
</dbReference>
<dbReference type="PROSITE" id="PS51217">
    <property type="entry name" value="UVRD_HELICASE_CTER"/>
    <property type="match status" value="1"/>
</dbReference>
<evidence type="ECO:0000256" key="3">
    <source>
        <dbReference type="ARBA" id="ARBA00022763"/>
    </source>
</evidence>